<name>A0A9X1W6J9_9GAMM</name>
<accession>A0A9X1W6J9</accession>
<dbReference type="Proteomes" id="UP001139682">
    <property type="component" value="Unassembled WGS sequence"/>
</dbReference>
<dbReference type="RefSeq" id="WP_243607278.1">
    <property type="nucleotide sequence ID" value="NZ_JALGRD010000010.1"/>
</dbReference>
<evidence type="ECO:0000313" key="3">
    <source>
        <dbReference type="Proteomes" id="UP001139682"/>
    </source>
</evidence>
<evidence type="ECO:0000256" key="1">
    <source>
        <dbReference type="SAM" id="MobiDB-lite"/>
    </source>
</evidence>
<feature type="region of interest" description="Disordered" evidence="1">
    <location>
        <begin position="1"/>
        <end position="68"/>
    </location>
</feature>
<sequence length="68" mass="7307">MNPSERGRENLENIEDRQGDQARGTGEGRTSNGEAAGGDRRDVPGGAYNVPPDVAEDVSDEPARKPER</sequence>
<feature type="compositionally biased region" description="Basic and acidic residues" evidence="1">
    <location>
        <begin position="1"/>
        <end position="20"/>
    </location>
</feature>
<proteinExistence type="predicted"/>
<reference evidence="2" key="1">
    <citation type="submission" date="2022-03" db="EMBL/GenBank/DDBJ databases">
        <title>Pseudomonas marianensis sp. nov., a marine bacterium isolated from deep-sea sediments of the Mariana Trench.</title>
        <authorList>
            <person name="Wei Y."/>
        </authorList>
    </citation>
    <scope>NUCLEOTIDE SEQUENCE</scope>
    <source>
        <strain evidence="2">PS1</strain>
    </source>
</reference>
<organism evidence="2 3">
    <name type="scientific">Stutzerimonas marianensis</name>
    <dbReference type="NCBI Taxonomy" id="2929513"/>
    <lineage>
        <taxon>Bacteria</taxon>
        <taxon>Pseudomonadati</taxon>
        <taxon>Pseudomonadota</taxon>
        <taxon>Gammaproteobacteria</taxon>
        <taxon>Pseudomonadales</taxon>
        <taxon>Pseudomonadaceae</taxon>
        <taxon>Stutzerimonas</taxon>
    </lineage>
</organism>
<comment type="caution">
    <text evidence="2">The sequence shown here is derived from an EMBL/GenBank/DDBJ whole genome shotgun (WGS) entry which is preliminary data.</text>
</comment>
<evidence type="ECO:0000313" key="2">
    <source>
        <dbReference type="EMBL" id="MCJ0975225.1"/>
    </source>
</evidence>
<keyword evidence="3" id="KW-1185">Reference proteome</keyword>
<dbReference type="EMBL" id="JALGRD010000010">
    <property type="protein sequence ID" value="MCJ0975225.1"/>
    <property type="molecule type" value="Genomic_DNA"/>
</dbReference>
<protein>
    <submittedName>
        <fullName evidence="2">Uncharacterized protein</fullName>
    </submittedName>
</protein>
<gene>
    <name evidence="2" type="ORF">MST27_17790</name>
</gene>
<dbReference type="AlphaFoldDB" id="A0A9X1W6J9"/>